<keyword evidence="6" id="KW-1185">Reference proteome</keyword>
<dbReference type="Proteomes" id="UP000664521">
    <property type="component" value="Unassembled WGS sequence"/>
</dbReference>
<dbReference type="InterPro" id="IPR029063">
    <property type="entry name" value="SAM-dependent_MTases_sf"/>
</dbReference>
<evidence type="ECO:0000313" key="5">
    <source>
        <dbReference type="EMBL" id="CAF9933394.1"/>
    </source>
</evidence>
<dbReference type="GO" id="GO:0032259">
    <property type="term" value="P:methylation"/>
    <property type="evidence" value="ECO:0007669"/>
    <property type="project" value="UniProtKB-KW"/>
</dbReference>
<proteinExistence type="predicted"/>
<dbReference type="Gene3D" id="3.40.50.150">
    <property type="entry name" value="Vaccinia Virus protein VP39"/>
    <property type="match status" value="1"/>
</dbReference>
<sequence>MASLTALAEEALAQAKKLDAYCLSEGRSLTSFDSDTLNDLPPDISAARDVLINSSHTMKRLALRPLGLLTEIIRFSLTYVTHFQSADALSLTAVNAYSLADHVPLHGSTTLSEIADGSGLSVQLVERFMRHAMGNHIFTEENGMVRHTASSRLLATLPDLKATVSMTSAETWPAVLKVIDAINAFPECDEPNETGYSLAHEPGVTMFAHMAKHPERMDNFGKAMGFYSKNDAWNVRHLVTGYAWSQFDRPGIVLVDVGGGQGSVSKALASATKHIKFIVQDEQISSNSDSLALSDGLQGRIEFMKHDFFTEQPIKSAQIYFFRWILHDWSDKHAVRILKNLVPAMRDGTKVISFENILKDGPETKWTERHARFAFPFPQRANLLDIETDGIRRNGDLVMLAHFNGRERTPEAFRDLFGQADARFVIESIRRPEGCAMAIIEVIWKA</sequence>
<protein>
    <recommendedName>
        <fullName evidence="4">O-methyltransferase C-terminal domain-containing protein</fullName>
    </recommendedName>
</protein>
<evidence type="ECO:0000259" key="4">
    <source>
        <dbReference type="Pfam" id="PF00891"/>
    </source>
</evidence>
<keyword evidence="2" id="KW-0808">Transferase</keyword>
<dbReference type="PANTHER" id="PTHR43712:SF16">
    <property type="entry name" value="O-METHYLTRANSFERASE ELCB"/>
    <property type="match status" value="1"/>
</dbReference>
<organism evidence="5 6">
    <name type="scientific">Heterodermia speciosa</name>
    <dbReference type="NCBI Taxonomy" id="116794"/>
    <lineage>
        <taxon>Eukaryota</taxon>
        <taxon>Fungi</taxon>
        <taxon>Dikarya</taxon>
        <taxon>Ascomycota</taxon>
        <taxon>Pezizomycotina</taxon>
        <taxon>Lecanoromycetes</taxon>
        <taxon>OSLEUM clade</taxon>
        <taxon>Lecanoromycetidae</taxon>
        <taxon>Caliciales</taxon>
        <taxon>Physciaceae</taxon>
        <taxon>Heterodermia</taxon>
    </lineage>
</organism>
<dbReference type="InterPro" id="IPR001077">
    <property type="entry name" value="COMT_C"/>
</dbReference>
<keyword evidence="3" id="KW-0949">S-adenosyl-L-methionine</keyword>
<dbReference type="PANTHER" id="PTHR43712">
    <property type="entry name" value="PUTATIVE (AFU_ORTHOLOGUE AFUA_4G14580)-RELATED"/>
    <property type="match status" value="1"/>
</dbReference>
<dbReference type="Pfam" id="PF00891">
    <property type="entry name" value="Methyltransf_2"/>
    <property type="match status" value="1"/>
</dbReference>
<evidence type="ECO:0000256" key="2">
    <source>
        <dbReference type="ARBA" id="ARBA00022679"/>
    </source>
</evidence>
<dbReference type="PROSITE" id="PS51683">
    <property type="entry name" value="SAM_OMT_II"/>
    <property type="match status" value="1"/>
</dbReference>
<dbReference type="SUPFAM" id="SSF53335">
    <property type="entry name" value="S-adenosyl-L-methionine-dependent methyltransferases"/>
    <property type="match status" value="1"/>
</dbReference>
<dbReference type="InterPro" id="IPR036388">
    <property type="entry name" value="WH-like_DNA-bd_sf"/>
</dbReference>
<dbReference type="AlphaFoldDB" id="A0A8H3FYU1"/>
<comment type="caution">
    <text evidence="5">The sequence shown here is derived from an EMBL/GenBank/DDBJ whole genome shotgun (WGS) entry which is preliminary data.</text>
</comment>
<evidence type="ECO:0000313" key="6">
    <source>
        <dbReference type="Proteomes" id="UP000664521"/>
    </source>
</evidence>
<dbReference type="InterPro" id="IPR036390">
    <property type="entry name" value="WH_DNA-bd_sf"/>
</dbReference>
<gene>
    <name evidence="5" type="ORF">HETSPECPRED_008636</name>
</gene>
<reference evidence="5" key="1">
    <citation type="submission" date="2021-03" db="EMBL/GenBank/DDBJ databases">
        <authorList>
            <person name="Tagirdzhanova G."/>
        </authorList>
    </citation>
    <scope>NUCLEOTIDE SEQUENCE</scope>
</reference>
<name>A0A8H3FYU1_9LECA</name>
<dbReference type="OrthoDB" id="1606438at2759"/>
<accession>A0A8H3FYU1</accession>
<evidence type="ECO:0000256" key="3">
    <source>
        <dbReference type="ARBA" id="ARBA00022691"/>
    </source>
</evidence>
<keyword evidence="1" id="KW-0489">Methyltransferase</keyword>
<dbReference type="InterPro" id="IPR016461">
    <property type="entry name" value="COMT-like"/>
</dbReference>
<evidence type="ECO:0000256" key="1">
    <source>
        <dbReference type="ARBA" id="ARBA00022603"/>
    </source>
</evidence>
<dbReference type="SUPFAM" id="SSF46785">
    <property type="entry name" value="Winged helix' DNA-binding domain"/>
    <property type="match status" value="1"/>
</dbReference>
<dbReference type="EMBL" id="CAJPDS010000067">
    <property type="protein sequence ID" value="CAF9933394.1"/>
    <property type="molecule type" value="Genomic_DNA"/>
</dbReference>
<dbReference type="Gene3D" id="1.10.10.10">
    <property type="entry name" value="Winged helix-like DNA-binding domain superfamily/Winged helix DNA-binding domain"/>
    <property type="match status" value="1"/>
</dbReference>
<dbReference type="GO" id="GO:0008171">
    <property type="term" value="F:O-methyltransferase activity"/>
    <property type="evidence" value="ECO:0007669"/>
    <property type="project" value="InterPro"/>
</dbReference>
<feature type="domain" description="O-methyltransferase C-terminal" evidence="4">
    <location>
        <begin position="199"/>
        <end position="420"/>
    </location>
</feature>